<keyword evidence="4" id="KW-0548">Nucleotidyltransferase</keyword>
<dbReference type="GO" id="GO:0016779">
    <property type="term" value="F:nucleotidyltransferase activity"/>
    <property type="evidence" value="ECO:0007669"/>
    <property type="project" value="UniProtKB-KW"/>
</dbReference>
<evidence type="ECO:0000256" key="4">
    <source>
        <dbReference type="ARBA" id="ARBA00022695"/>
    </source>
</evidence>
<dbReference type="GO" id="GO:0006355">
    <property type="term" value="P:regulation of DNA-templated transcription"/>
    <property type="evidence" value="ECO:0007669"/>
    <property type="project" value="InterPro"/>
</dbReference>
<dbReference type="InterPro" id="IPR029757">
    <property type="entry name" value="RpoE"/>
</dbReference>
<keyword evidence="2 8" id="KW-0240">DNA-directed RNA polymerase</keyword>
<dbReference type="InterPro" id="IPR038087">
    <property type="entry name" value="RNAP_delta_N_dom_sf"/>
</dbReference>
<keyword evidence="9" id="KW-1185">Reference proteome</keyword>
<dbReference type="GO" id="GO:0006351">
    <property type="term" value="P:DNA-templated transcription"/>
    <property type="evidence" value="ECO:0007669"/>
    <property type="project" value="InterPro"/>
</dbReference>
<dbReference type="InterPro" id="IPR007759">
    <property type="entry name" value="Asxl_HARE-HTH"/>
</dbReference>
<dbReference type="Gene3D" id="1.10.10.1250">
    <property type="entry name" value="RNA polymerase, subunit delta, N-terminal domain"/>
    <property type="match status" value="1"/>
</dbReference>
<evidence type="ECO:0000256" key="5">
    <source>
        <dbReference type="ARBA" id="ARBA00023163"/>
    </source>
</evidence>
<protein>
    <recommendedName>
        <fullName evidence="6">RNAP delta factor</fullName>
    </recommendedName>
</protein>
<name>A0A0L6W2L3_9FIRM</name>
<comment type="similarity">
    <text evidence="1">Belongs to the RpoE family.</text>
</comment>
<evidence type="ECO:0000256" key="2">
    <source>
        <dbReference type="ARBA" id="ARBA00022478"/>
    </source>
</evidence>
<feature type="domain" description="HTH HARE-type" evidence="7">
    <location>
        <begin position="11"/>
        <end position="78"/>
    </location>
</feature>
<gene>
    <name evidence="8" type="ORF">Tfer_1599</name>
</gene>
<dbReference type="GO" id="GO:0000428">
    <property type="term" value="C:DNA-directed RNA polymerase complex"/>
    <property type="evidence" value="ECO:0007669"/>
    <property type="project" value="UniProtKB-KW"/>
</dbReference>
<dbReference type="PROSITE" id="PS51913">
    <property type="entry name" value="HTH_HARE"/>
    <property type="match status" value="1"/>
</dbReference>
<reference evidence="9" key="1">
    <citation type="submission" date="2015-07" db="EMBL/GenBank/DDBJ databases">
        <title>Complete Genome of Thermincola ferriacetica strain Z-0001T.</title>
        <authorList>
            <person name="Lusk B."/>
            <person name="Badalamenti J.P."/>
            <person name="Parameswaran P."/>
            <person name="Bond D.R."/>
            <person name="Torres C.I."/>
        </authorList>
    </citation>
    <scope>NUCLEOTIDE SEQUENCE [LARGE SCALE GENOMIC DNA]</scope>
    <source>
        <strain evidence="9">Z-0001</strain>
    </source>
</reference>
<evidence type="ECO:0000256" key="3">
    <source>
        <dbReference type="ARBA" id="ARBA00022679"/>
    </source>
</evidence>
<dbReference type="EMBL" id="LGTE01000009">
    <property type="protein sequence ID" value="KNZ69780.1"/>
    <property type="molecule type" value="Genomic_DNA"/>
</dbReference>
<dbReference type="Pfam" id="PF05066">
    <property type="entry name" value="HARE-HTH"/>
    <property type="match status" value="1"/>
</dbReference>
<dbReference type="NCBIfam" id="TIGR04567">
    <property type="entry name" value="RNAP_delt_lowGC"/>
    <property type="match status" value="1"/>
</dbReference>
<keyword evidence="5" id="KW-0804">Transcription</keyword>
<dbReference type="AlphaFoldDB" id="A0A0L6W2L3"/>
<dbReference type="RefSeq" id="WP_052217795.1">
    <property type="nucleotide sequence ID" value="NZ_LGTE01000009.1"/>
</dbReference>
<evidence type="ECO:0000313" key="9">
    <source>
        <dbReference type="Proteomes" id="UP000037175"/>
    </source>
</evidence>
<evidence type="ECO:0000313" key="8">
    <source>
        <dbReference type="EMBL" id="KNZ69780.1"/>
    </source>
</evidence>
<keyword evidence="3" id="KW-0808">Transferase</keyword>
<evidence type="ECO:0000259" key="7">
    <source>
        <dbReference type="PROSITE" id="PS51913"/>
    </source>
</evidence>
<accession>A0A0L6W2L3</accession>
<evidence type="ECO:0000256" key="6">
    <source>
        <dbReference type="ARBA" id="ARBA00031937"/>
    </source>
</evidence>
<dbReference type="Proteomes" id="UP000037175">
    <property type="component" value="Unassembled WGS sequence"/>
</dbReference>
<comment type="caution">
    <text evidence="8">The sequence shown here is derived from an EMBL/GenBank/DDBJ whole genome shotgun (WGS) entry which is preliminary data.</text>
</comment>
<organism evidence="8 9">
    <name type="scientific">Thermincola ferriacetica</name>
    <dbReference type="NCBI Taxonomy" id="281456"/>
    <lineage>
        <taxon>Bacteria</taxon>
        <taxon>Bacillati</taxon>
        <taxon>Bacillota</taxon>
        <taxon>Clostridia</taxon>
        <taxon>Eubacteriales</taxon>
        <taxon>Thermincolaceae</taxon>
        <taxon>Thermincola</taxon>
    </lineage>
</organism>
<proteinExistence type="inferred from homology"/>
<sequence>MGNTVGLHAQMSEVDLAHAILKAKGQPLYYRELIEQVLEVKPVTGKDLGHIIAGIHTELNLDGRFVHIGHGVWGLREWAPDKGTHIESLDDDYDN</sequence>
<evidence type="ECO:0000256" key="1">
    <source>
        <dbReference type="ARBA" id="ARBA00009828"/>
    </source>
</evidence>